<evidence type="ECO:0000313" key="2">
    <source>
        <dbReference type="EMBL" id="EHQ28982.1"/>
    </source>
</evidence>
<keyword evidence="1" id="KW-0472">Membrane</keyword>
<protein>
    <submittedName>
        <fullName evidence="2">Uncharacterized protein</fullName>
    </submittedName>
</protein>
<keyword evidence="3" id="KW-1185">Reference proteome</keyword>
<feature type="transmembrane region" description="Helical" evidence="1">
    <location>
        <begin position="45"/>
        <end position="61"/>
    </location>
</feature>
<dbReference type="EMBL" id="CM001403">
    <property type="protein sequence ID" value="EHQ28982.1"/>
    <property type="molecule type" value="Genomic_DNA"/>
</dbReference>
<dbReference type="Proteomes" id="UP000002774">
    <property type="component" value="Chromosome"/>
</dbReference>
<sequence>MTTLCQQCLKTCTNILSRSVSTGINLIRIESLNIKRFQDDGSSCYVNFVVLYIYLSLCIVARR</sequence>
<gene>
    <name evidence="2" type="ORF">Mucpa_4898</name>
</gene>
<reference evidence="2" key="1">
    <citation type="submission" date="2011-09" db="EMBL/GenBank/DDBJ databases">
        <title>The permanent draft genome of Mucilaginibacter paludis DSM 18603.</title>
        <authorList>
            <consortium name="US DOE Joint Genome Institute (JGI-PGF)"/>
            <person name="Lucas S."/>
            <person name="Han J."/>
            <person name="Lapidus A."/>
            <person name="Bruce D."/>
            <person name="Goodwin L."/>
            <person name="Pitluck S."/>
            <person name="Peters L."/>
            <person name="Kyrpides N."/>
            <person name="Mavromatis K."/>
            <person name="Ivanova N."/>
            <person name="Mikhailova N."/>
            <person name="Held B."/>
            <person name="Detter J.C."/>
            <person name="Tapia R."/>
            <person name="Han C."/>
            <person name="Land M."/>
            <person name="Hauser L."/>
            <person name="Markowitz V."/>
            <person name="Cheng J.-F."/>
            <person name="Hugenholtz P."/>
            <person name="Woyke T."/>
            <person name="Wu D."/>
            <person name="Tindall B."/>
            <person name="Brambilla E."/>
            <person name="Klenk H.-P."/>
            <person name="Eisen J.A."/>
        </authorList>
    </citation>
    <scope>NUCLEOTIDE SEQUENCE [LARGE SCALE GENOMIC DNA]</scope>
    <source>
        <strain evidence="2">DSM 18603</strain>
    </source>
</reference>
<proteinExistence type="predicted"/>
<dbReference type="STRING" id="714943.Mucpa_4898"/>
<name>H1Y795_9SPHI</name>
<accession>H1Y795</accession>
<dbReference type="HOGENOM" id="CLU_2880984_0_0_10"/>
<dbReference type="AlphaFoldDB" id="H1Y795"/>
<keyword evidence="1" id="KW-0812">Transmembrane</keyword>
<keyword evidence="1" id="KW-1133">Transmembrane helix</keyword>
<evidence type="ECO:0000256" key="1">
    <source>
        <dbReference type="SAM" id="Phobius"/>
    </source>
</evidence>
<evidence type="ECO:0000313" key="3">
    <source>
        <dbReference type="Proteomes" id="UP000002774"/>
    </source>
</evidence>
<organism evidence="2 3">
    <name type="scientific">Mucilaginibacter paludis DSM 18603</name>
    <dbReference type="NCBI Taxonomy" id="714943"/>
    <lineage>
        <taxon>Bacteria</taxon>
        <taxon>Pseudomonadati</taxon>
        <taxon>Bacteroidota</taxon>
        <taxon>Sphingobacteriia</taxon>
        <taxon>Sphingobacteriales</taxon>
        <taxon>Sphingobacteriaceae</taxon>
        <taxon>Mucilaginibacter</taxon>
    </lineage>
</organism>